<dbReference type="InterPro" id="IPR035895">
    <property type="entry name" value="HPr-like_sf"/>
</dbReference>
<protein>
    <recommendedName>
        <fullName evidence="1">HPr domain-containing protein</fullName>
    </recommendedName>
</protein>
<evidence type="ECO:0000259" key="1">
    <source>
        <dbReference type="Pfam" id="PF00381"/>
    </source>
</evidence>
<evidence type="ECO:0000313" key="3">
    <source>
        <dbReference type="Proteomes" id="UP000003755"/>
    </source>
</evidence>
<keyword evidence="3" id="KW-1185">Reference proteome</keyword>
<feature type="domain" description="HPr" evidence="1">
    <location>
        <begin position="15"/>
        <end position="64"/>
    </location>
</feature>
<accession>C9L7Z7</accession>
<organism evidence="2 3">
    <name type="scientific">Blautia hansenii DSM 20583</name>
    <dbReference type="NCBI Taxonomy" id="537007"/>
    <lineage>
        <taxon>Bacteria</taxon>
        <taxon>Bacillati</taxon>
        <taxon>Bacillota</taxon>
        <taxon>Clostridia</taxon>
        <taxon>Lachnospirales</taxon>
        <taxon>Lachnospiraceae</taxon>
        <taxon>Blautia</taxon>
    </lineage>
</organism>
<dbReference type="KEGG" id="bhan:CGC63_09155"/>
<comment type="caution">
    <text evidence="2">The sequence shown here is derived from an EMBL/GenBank/DDBJ whole genome shotgun (WGS) entry which is preliminary data.</text>
</comment>
<dbReference type="STRING" id="537007.BLAHAN_05520"/>
<dbReference type="Proteomes" id="UP000003755">
    <property type="component" value="Unassembled WGS sequence"/>
</dbReference>
<dbReference type="RefSeq" id="WP_003020800.1">
    <property type="nucleotide sequence ID" value="NZ_CP022413.2"/>
</dbReference>
<dbReference type="Gene3D" id="3.30.1340.10">
    <property type="entry name" value="HPr-like"/>
    <property type="match status" value="1"/>
</dbReference>
<proteinExistence type="predicted"/>
<evidence type="ECO:0000313" key="2">
    <source>
        <dbReference type="EMBL" id="EEX21892.1"/>
    </source>
</evidence>
<name>C9L7Z7_BLAHA</name>
<sequence>METKIQLNYISDMNAFVNACSTVFEEEIYVKQGRQVINAKSLLGMYSLDWSKPVTVEIVTDNENVKDNFYKYVKEWEVQEND</sequence>
<dbReference type="SUPFAM" id="SSF55594">
    <property type="entry name" value="HPr-like"/>
    <property type="match status" value="1"/>
</dbReference>
<dbReference type="HOGENOM" id="CLU_136230_4_3_9"/>
<reference evidence="2" key="1">
    <citation type="submission" date="2009-09" db="EMBL/GenBank/DDBJ databases">
        <authorList>
            <person name="Weinstock G."/>
            <person name="Sodergren E."/>
            <person name="Clifton S."/>
            <person name="Fulton L."/>
            <person name="Fulton B."/>
            <person name="Courtney L."/>
            <person name="Fronick C."/>
            <person name="Harrison M."/>
            <person name="Strong C."/>
            <person name="Farmer C."/>
            <person name="Delahaunty K."/>
            <person name="Markovic C."/>
            <person name="Hall O."/>
            <person name="Minx P."/>
            <person name="Tomlinson C."/>
            <person name="Mitreva M."/>
            <person name="Nelson J."/>
            <person name="Hou S."/>
            <person name="Wollam A."/>
            <person name="Pepin K.H."/>
            <person name="Johnson M."/>
            <person name="Bhonagiri V."/>
            <person name="Nash W.E."/>
            <person name="Warren W."/>
            <person name="Chinwalla A."/>
            <person name="Mardis E.R."/>
            <person name="Wilson R.K."/>
        </authorList>
    </citation>
    <scope>NUCLEOTIDE SEQUENCE [LARGE SCALE GENOMIC DNA]</scope>
    <source>
        <strain evidence="2">DSM 20583</strain>
    </source>
</reference>
<dbReference type="AlphaFoldDB" id="C9L7Z7"/>
<dbReference type="Pfam" id="PF00381">
    <property type="entry name" value="PTS-HPr"/>
    <property type="match status" value="1"/>
</dbReference>
<gene>
    <name evidence="2" type="ORF">BLAHAN_05520</name>
</gene>
<dbReference type="InterPro" id="IPR000032">
    <property type="entry name" value="HPr-like"/>
</dbReference>
<dbReference type="EMBL" id="ABYU02000016">
    <property type="protein sequence ID" value="EEX21892.1"/>
    <property type="molecule type" value="Genomic_DNA"/>
</dbReference>